<dbReference type="PANTHER" id="PTHR43037:SF1">
    <property type="entry name" value="BLL1128 PROTEIN"/>
    <property type="match status" value="1"/>
</dbReference>
<proteinExistence type="predicted"/>
<dbReference type="NCBIfam" id="TIGR01840">
    <property type="entry name" value="esterase_phb"/>
    <property type="match status" value="1"/>
</dbReference>
<evidence type="ECO:0000313" key="4">
    <source>
        <dbReference type="EMBL" id="MDQ0319403.1"/>
    </source>
</evidence>
<dbReference type="EC" id="3.1.1.73" evidence="4"/>
<organism evidence="4 5">
    <name type="scientific">Pararhizobium capsulatum DSM 1112</name>
    <dbReference type="NCBI Taxonomy" id="1121113"/>
    <lineage>
        <taxon>Bacteria</taxon>
        <taxon>Pseudomonadati</taxon>
        <taxon>Pseudomonadota</taxon>
        <taxon>Alphaproteobacteria</taxon>
        <taxon>Hyphomicrobiales</taxon>
        <taxon>Rhizobiaceae</taxon>
        <taxon>Rhizobium/Agrobacterium group</taxon>
        <taxon>Pararhizobium</taxon>
    </lineage>
</organism>
<feature type="region of interest" description="Disordered" evidence="3">
    <location>
        <begin position="42"/>
        <end position="61"/>
    </location>
</feature>
<keyword evidence="1" id="KW-0732">Signal</keyword>
<comment type="caution">
    <text evidence="4">The sequence shown here is derived from an EMBL/GenBank/DDBJ whole genome shotgun (WGS) entry which is preliminary data.</text>
</comment>
<evidence type="ECO:0000256" key="2">
    <source>
        <dbReference type="ARBA" id="ARBA00022801"/>
    </source>
</evidence>
<reference evidence="4 5" key="1">
    <citation type="submission" date="2023-07" db="EMBL/GenBank/DDBJ databases">
        <title>Genomic Encyclopedia of Type Strains, Phase IV (KMG-IV): sequencing the most valuable type-strain genomes for metagenomic binning, comparative biology and taxonomic classification.</title>
        <authorList>
            <person name="Goeker M."/>
        </authorList>
    </citation>
    <scope>NUCLEOTIDE SEQUENCE [LARGE SCALE GENOMIC DNA]</scope>
    <source>
        <strain evidence="4 5">DSM 1112</strain>
    </source>
</reference>
<dbReference type="InterPro" id="IPR010126">
    <property type="entry name" value="Esterase_phb"/>
</dbReference>
<name>A0ABU0BNB0_9HYPH</name>
<keyword evidence="2 4" id="KW-0378">Hydrolase</keyword>
<gene>
    <name evidence="4" type="ORF">QO002_001541</name>
</gene>
<dbReference type="RefSeq" id="WP_307228278.1">
    <property type="nucleotide sequence ID" value="NZ_JAUSVF010000001.1"/>
</dbReference>
<sequence length="362" mass="39669">MRSPFKFSFSSMLRQQRRLEKTVLKAVKASRKAIALSPFSTPAPVKPSVRPAKKTSGKLEEVTGFGSNPARLHMLRYVPPQLPRKAPLVVVLHGCQQNARDYDHGSGWSTLARERGFAVLYAEQTRGNNANLCFNWFRPSNVTRDRGEVMSIRQMIERMVTAHGIDRKRIYVTGLSAGGAMTAAMLSTYPELFAGGGIIAGLPYGAARDVHRALAAMKKAPDRSAREWGDLVRTASPHAFAGGKMSLPSVSVWHGTRDHTVALSNAEALLQQWLDLHGLDPARFIEGQVEGHTKRSWKDASGRVAVEFHLIEGMGHGTPLKPRAASRSRADTPGPFMLDAGISSTTRLADSWGLKKQTLLAR</sequence>
<dbReference type="InterPro" id="IPR050955">
    <property type="entry name" value="Plant_Biomass_Hydrol_Est"/>
</dbReference>
<dbReference type="Proteomes" id="UP001230207">
    <property type="component" value="Unassembled WGS sequence"/>
</dbReference>
<dbReference type="EMBL" id="JAUSVF010000001">
    <property type="protein sequence ID" value="MDQ0319403.1"/>
    <property type="molecule type" value="Genomic_DNA"/>
</dbReference>
<protein>
    <submittedName>
        <fullName evidence="4">Feruloyl esterase</fullName>
        <ecNumber evidence="4">3.1.1.73</ecNumber>
    </submittedName>
</protein>
<evidence type="ECO:0000256" key="1">
    <source>
        <dbReference type="ARBA" id="ARBA00022729"/>
    </source>
</evidence>
<keyword evidence="5" id="KW-1185">Reference proteome</keyword>
<dbReference type="SUPFAM" id="SSF53474">
    <property type="entry name" value="alpha/beta-Hydrolases"/>
    <property type="match status" value="2"/>
</dbReference>
<dbReference type="Pfam" id="PF10503">
    <property type="entry name" value="Esterase_PHB"/>
    <property type="match status" value="1"/>
</dbReference>
<evidence type="ECO:0000313" key="5">
    <source>
        <dbReference type="Proteomes" id="UP001230207"/>
    </source>
</evidence>
<evidence type="ECO:0000256" key="3">
    <source>
        <dbReference type="SAM" id="MobiDB-lite"/>
    </source>
</evidence>
<dbReference type="PANTHER" id="PTHR43037">
    <property type="entry name" value="UNNAMED PRODUCT-RELATED"/>
    <property type="match status" value="1"/>
</dbReference>
<dbReference type="Gene3D" id="3.40.50.1820">
    <property type="entry name" value="alpha/beta hydrolase"/>
    <property type="match status" value="1"/>
</dbReference>
<dbReference type="GO" id="GO:0030600">
    <property type="term" value="F:feruloyl esterase activity"/>
    <property type="evidence" value="ECO:0007669"/>
    <property type="project" value="UniProtKB-EC"/>
</dbReference>
<dbReference type="InterPro" id="IPR029058">
    <property type="entry name" value="AB_hydrolase_fold"/>
</dbReference>
<accession>A0ABU0BNB0</accession>